<dbReference type="InterPro" id="IPR028974">
    <property type="entry name" value="TSP_type-3_rpt"/>
</dbReference>
<evidence type="ECO:0000256" key="1">
    <source>
        <dbReference type="ARBA" id="ARBA00022729"/>
    </source>
</evidence>
<sequence>MIKKVSLIALFISILPCLNLNAAITWDDGPFQFRYGIERNGGFFICPPAMYFVADHHEVNSCYHNPSEGSIADYNAVITGDLVEFSPSPDSIPGEIQMHAMTRGPGDDNPVNGLMVQAYSEIIPIELSLIHGMSVDQRIISWISWRFKVDVEDKYTVDAYLKDAVVNFNSFMHSISYQAYYSILGEINLEQLAVDGTQVVNISPVPGFPITVDEETLNQSLDTELSVTDDQQRSVIYQLTVKISLLSKVINFDFQSGSIMGPISGSYKIGSFESPLKLGVSLSACDDSDSDNICSVDDNCPFNSNPDQLDSDEDGIGDVCDQCYLDPENDSDGDGVCVPDDLCPSDPDKVAPGACGCGTADTDTDGDGTPDCSDGCPSDPNKVAPGACGCGIADTDTDGDGTKDCNDGCPNDPNKVTPGSCGCGTADIDSDGDGTPDCNDVCPSDPNKVAPGACGCGTADTDSDGDGTPDCSDGCPSDPNKVAPGSCGCGIADTDTDGDGTADCKDGCPNDPNKVAPGSCGCGTADTDTDGDGTADCKDGCPNDPYKVVPGACGCGRVDTDTDGDGTPDCNDSCPNDPNKVAPGACGCGRVDTDTDGDGTPDCNDSCPNDPNKVAPGACGCGKADIDTDEDGLLDCNDDCPLDPENDMDGDGVCGNLDNCPTVANPGQEDSDNDNIGNACEPRNTACISVKVKAASKLCKDLSKCWLKQIKDKNNKFDFDACVSNGESRLNSSWTKAVAKAQGSDCETESGDHISNLIRVGFEDIYDHISNQYDLGEKNCSKLCEGLIKAATTRCFSKLNANSSEIKKSNPEKLAKALQKAENSFQKSCDKVMNSAQKKNVPNVPNDDLVNFIRDRVDGLVDDILEL</sequence>
<protein>
    <submittedName>
        <fullName evidence="4">Uncharacterized protein</fullName>
    </submittedName>
</protein>
<keyword evidence="1 3" id="KW-0732">Signal</keyword>
<proteinExistence type="predicted"/>
<dbReference type="EMBL" id="OJIN01000045">
    <property type="protein sequence ID" value="SPD72508.1"/>
    <property type="molecule type" value="Genomic_DNA"/>
</dbReference>
<evidence type="ECO:0000313" key="4">
    <source>
        <dbReference type="EMBL" id="SPD72508.1"/>
    </source>
</evidence>
<dbReference type="InterPro" id="IPR003367">
    <property type="entry name" value="Thrombospondin_3-like_rpt"/>
</dbReference>
<keyword evidence="2" id="KW-0106">Calcium</keyword>
<evidence type="ECO:0000256" key="2">
    <source>
        <dbReference type="ARBA" id="ARBA00022837"/>
    </source>
</evidence>
<organism evidence="4">
    <name type="scientific">uncultured Desulfobacterium sp</name>
    <dbReference type="NCBI Taxonomy" id="201089"/>
    <lineage>
        <taxon>Bacteria</taxon>
        <taxon>Pseudomonadati</taxon>
        <taxon>Thermodesulfobacteriota</taxon>
        <taxon>Desulfobacteria</taxon>
        <taxon>Desulfobacterales</taxon>
        <taxon>Desulfobacteriaceae</taxon>
        <taxon>Desulfobacterium</taxon>
        <taxon>environmental samples</taxon>
    </lineage>
</organism>
<dbReference type="Gene3D" id="4.10.1080.10">
    <property type="entry name" value="TSP type-3 repeat"/>
    <property type="match status" value="3"/>
</dbReference>
<dbReference type="PANTHER" id="PTHR10199">
    <property type="entry name" value="THROMBOSPONDIN"/>
    <property type="match status" value="1"/>
</dbReference>
<feature type="chain" id="PRO_5019226777" evidence="3">
    <location>
        <begin position="23"/>
        <end position="867"/>
    </location>
</feature>
<gene>
    <name evidence="4" type="ORF">PITCH_A1390006</name>
</gene>
<accession>A0A445MSS6</accession>
<dbReference type="AlphaFoldDB" id="A0A445MSS6"/>
<evidence type="ECO:0000256" key="3">
    <source>
        <dbReference type="SAM" id="SignalP"/>
    </source>
</evidence>
<dbReference type="PANTHER" id="PTHR10199:SF100">
    <property type="entry name" value="THROMBOSPONDIN, ISOFORM A"/>
    <property type="match status" value="1"/>
</dbReference>
<feature type="signal peptide" evidence="3">
    <location>
        <begin position="1"/>
        <end position="22"/>
    </location>
</feature>
<reference evidence="4" key="1">
    <citation type="submission" date="2018-01" db="EMBL/GenBank/DDBJ databases">
        <authorList>
            <person name="Regsiter A."/>
            <person name="William W."/>
        </authorList>
    </citation>
    <scope>NUCLEOTIDE SEQUENCE</scope>
    <source>
        <strain evidence="4">TRIP AH-1</strain>
    </source>
</reference>
<dbReference type="Pfam" id="PF02412">
    <property type="entry name" value="TSP_3"/>
    <property type="match status" value="3"/>
</dbReference>
<name>A0A445MSS6_9BACT</name>
<dbReference type="GO" id="GO:0005509">
    <property type="term" value="F:calcium ion binding"/>
    <property type="evidence" value="ECO:0007669"/>
    <property type="project" value="InterPro"/>
</dbReference>
<dbReference type="GO" id="GO:0007155">
    <property type="term" value="P:cell adhesion"/>
    <property type="evidence" value="ECO:0007669"/>
    <property type="project" value="InterPro"/>
</dbReference>
<dbReference type="SUPFAM" id="SSF103647">
    <property type="entry name" value="TSP type-3 repeat"/>
    <property type="match status" value="4"/>
</dbReference>